<sequence length="80" mass="9571">MKKIFAVVSISFFLSFFLLFIQNASFSLFSQYTPLILFPISFKNFLLYYIVIIITFPFLSRYQDILFAIYIKKEFNKLVV</sequence>
<gene>
    <name evidence="2" type="ORF">BDA99DRAFT_289109</name>
</gene>
<reference evidence="2" key="2">
    <citation type="submission" date="2023-02" db="EMBL/GenBank/DDBJ databases">
        <authorList>
            <consortium name="DOE Joint Genome Institute"/>
            <person name="Mondo S.J."/>
            <person name="Chang Y."/>
            <person name="Wang Y."/>
            <person name="Ahrendt S."/>
            <person name="Andreopoulos W."/>
            <person name="Barry K."/>
            <person name="Beard J."/>
            <person name="Benny G.L."/>
            <person name="Blankenship S."/>
            <person name="Bonito G."/>
            <person name="Cuomo C."/>
            <person name="Desiro A."/>
            <person name="Gervers K.A."/>
            <person name="Hundley H."/>
            <person name="Kuo A."/>
            <person name="LaButti K."/>
            <person name="Lang B.F."/>
            <person name="Lipzen A."/>
            <person name="O'Donnell K."/>
            <person name="Pangilinan J."/>
            <person name="Reynolds N."/>
            <person name="Sandor L."/>
            <person name="Smith M.W."/>
            <person name="Tsang A."/>
            <person name="Grigoriev I.V."/>
            <person name="Stajich J.E."/>
            <person name="Spatafora J.W."/>
        </authorList>
    </citation>
    <scope>NUCLEOTIDE SEQUENCE</scope>
    <source>
        <strain evidence="2">RSA 2281</strain>
    </source>
</reference>
<reference evidence="2" key="1">
    <citation type="journal article" date="2022" name="IScience">
        <title>Evolution of zygomycete secretomes and the origins of terrestrial fungal ecologies.</title>
        <authorList>
            <person name="Chang Y."/>
            <person name="Wang Y."/>
            <person name="Mondo S."/>
            <person name="Ahrendt S."/>
            <person name="Andreopoulos W."/>
            <person name="Barry K."/>
            <person name="Beard J."/>
            <person name="Benny G.L."/>
            <person name="Blankenship S."/>
            <person name="Bonito G."/>
            <person name="Cuomo C."/>
            <person name="Desiro A."/>
            <person name="Gervers K.A."/>
            <person name="Hundley H."/>
            <person name="Kuo A."/>
            <person name="LaButti K."/>
            <person name="Lang B.F."/>
            <person name="Lipzen A."/>
            <person name="O'Donnell K."/>
            <person name="Pangilinan J."/>
            <person name="Reynolds N."/>
            <person name="Sandor L."/>
            <person name="Smith M.E."/>
            <person name="Tsang A."/>
            <person name="Grigoriev I.V."/>
            <person name="Stajich J.E."/>
            <person name="Spatafora J.W."/>
        </authorList>
    </citation>
    <scope>NUCLEOTIDE SEQUENCE</scope>
    <source>
        <strain evidence="2">RSA 2281</strain>
    </source>
</reference>
<dbReference type="Proteomes" id="UP001209540">
    <property type="component" value="Unassembled WGS sequence"/>
</dbReference>
<accession>A0AAD5P7I5</accession>
<dbReference type="AlphaFoldDB" id="A0AAD5P7I5"/>
<keyword evidence="3" id="KW-1185">Reference proteome</keyword>
<proteinExistence type="predicted"/>
<keyword evidence="1" id="KW-1133">Transmembrane helix</keyword>
<keyword evidence="1" id="KW-0812">Transmembrane</keyword>
<evidence type="ECO:0000313" key="3">
    <source>
        <dbReference type="Proteomes" id="UP001209540"/>
    </source>
</evidence>
<organism evidence="2 3">
    <name type="scientific">Phascolomyces articulosus</name>
    <dbReference type="NCBI Taxonomy" id="60185"/>
    <lineage>
        <taxon>Eukaryota</taxon>
        <taxon>Fungi</taxon>
        <taxon>Fungi incertae sedis</taxon>
        <taxon>Mucoromycota</taxon>
        <taxon>Mucoromycotina</taxon>
        <taxon>Mucoromycetes</taxon>
        <taxon>Mucorales</taxon>
        <taxon>Lichtheimiaceae</taxon>
        <taxon>Phascolomyces</taxon>
    </lineage>
</organism>
<dbReference type="EMBL" id="JAIXMP010000052">
    <property type="protein sequence ID" value="KAI9245375.1"/>
    <property type="molecule type" value="Genomic_DNA"/>
</dbReference>
<protein>
    <submittedName>
        <fullName evidence="2">Uncharacterized protein</fullName>
    </submittedName>
</protein>
<evidence type="ECO:0000256" key="1">
    <source>
        <dbReference type="SAM" id="Phobius"/>
    </source>
</evidence>
<feature type="transmembrane region" description="Helical" evidence="1">
    <location>
        <begin position="46"/>
        <end position="71"/>
    </location>
</feature>
<evidence type="ECO:0000313" key="2">
    <source>
        <dbReference type="EMBL" id="KAI9245375.1"/>
    </source>
</evidence>
<comment type="caution">
    <text evidence="2">The sequence shown here is derived from an EMBL/GenBank/DDBJ whole genome shotgun (WGS) entry which is preliminary data.</text>
</comment>
<name>A0AAD5P7I5_9FUNG</name>
<keyword evidence="1" id="KW-0472">Membrane</keyword>